<accession>A0ACB6QGM8</accession>
<name>A0ACB6QGM8_9PLEO</name>
<evidence type="ECO:0000313" key="2">
    <source>
        <dbReference type="Proteomes" id="UP000799755"/>
    </source>
</evidence>
<dbReference type="EMBL" id="MU003529">
    <property type="protein sequence ID" value="KAF2465522.1"/>
    <property type="molecule type" value="Genomic_DNA"/>
</dbReference>
<protein>
    <submittedName>
        <fullName evidence="1">Uncharacterized protein</fullName>
    </submittedName>
</protein>
<organism evidence="1 2">
    <name type="scientific">Lindgomyces ingoldianus</name>
    <dbReference type="NCBI Taxonomy" id="673940"/>
    <lineage>
        <taxon>Eukaryota</taxon>
        <taxon>Fungi</taxon>
        <taxon>Dikarya</taxon>
        <taxon>Ascomycota</taxon>
        <taxon>Pezizomycotina</taxon>
        <taxon>Dothideomycetes</taxon>
        <taxon>Pleosporomycetidae</taxon>
        <taxon>Pleosporales</taxon>
        <taxon>Lindgomycetaceae</taxon>
        <taxon>Lindgomyces</taxon>
    </lineage>
</organism>
<dbReference type="Proteomes" id="UP000799755">
    <property type="component" value="Unassembled WGS sequence"/>
</dbReference>
<reference evidence="1" key="1">
    <citation type="journal article" date="2020" name="Stud. Mycol.">
        <title>101 Dothideomycetes genomes: a test case for predicting lifestyles and emergence of pathogens.</title>
        <authorList>
            <person name="Haridas S."/>
            <person name="Albert R."/>
            <person name="Binder M."/>
            <person name="Bloem J."/>
            <person name="Labutti K."/>
            <person name="Salamov A."/>
            <person name="Andreopoulos B."/>
            <person name="Baker S."/>
            <person name="Barry K."/>
            <person name="Bills G."/>
            <person name="Bluhm B."/>
            <person name="Cannon C."/>
            <person name="Castanera R."/>
            <person name="Culley D."/>
            <person name="Daum C."/>
            <person name="Ezra D."/>
            <person name="Gonzalez J."/>
            <person name="Henrissat B."/>
            <person name="Kuo A."/>
            <person name="Liang C."/>
            <person name="Lipzen A."/>
            <person name="Lutzoni F."/>
            <person name="Magnuson J."/>
            <person name="Mondo S."/>
            <person name="Nolan M."/>
            <person name="Ohm R."/>
            <person name="Pangilinan J."/>
            <person name="Park H.-J."/>
            <person name="Ramirez L."/>
            <person name="Alfaro M."/>
            <person name="Sun H."/>
            <person name="Tritt A."/>
            <person name="Yoshinaga Y."/>
            <person name="Zwiers L.-H."/>
            <person name="Turgeon B."/>
            <person name="Goodwin S."/>
            <person name="Spatafora J."/>
            <person name="Crous P."/>
            <person name="Grigoriev I."/>
        </authorList>
    </citation>
    <scope>NUCLEOTIDE SEQUENCE</scope>
    <source>
        <strain evidence="1">ATCC 200398</strain>
    </source>
</reference>
<proteinExistence type="predicted"/>
<sequence length="473" mass="54018">MAIVRLLCNLLWTVCIFRNLLDSGTVTILVGHSLLQQAELVLWMRQNNASVHYRYASALVYFSYRSLISFDSWRCCGEGIALRYGRRLSSNPTRRRRFERNFLDERGPDIQAWLRRTLLEVKIPIVLPGTVGFSPSRDVIDFVQLWSTSYDIEIQLNLSYLCCRTFGNFMGLSHFKGYLSPTFRLLRPLLGSQYHLILLSLNGNNLALRLYQPIIQDNPIPQDETIAQGELAAPSEPSIQDKLTPPNDLASTRCNSRKGADLGTANPQPNLSRKKRGGFWEHFVPKLKYDLAVTDLKQTVDMQGQILFEVLDSLANQRWQKSLSVWNGHLPLKSKRFPLPTDLYLKTDAEEHLRIKNGLPIPYLNTPHNISPILTNYMGFPIPIPPATRGPSIGCLVGFAKYRFCSSFHHFSRKDSATCLGVGFPRTKRPRRGVEEFNVSRLCFVEQDKNNNFKYPSAIMRTKSHQKLDIIST</sequence>
<gene>
    <name evidence="1" type="ORF">BDR25DRAFT_360468</name>
</gene>
<keyword evidence="2" id="KW-1185">Reference proteome</keyword>
<comment type="caution">
    <text evidence="1">The sequence shown here is derived from an EMBL/GenBank/DDBJ whole genome shotgun (WGS) entry which is preliminary data.</text>
</comment>
<evidence type="ECO:0000313" key="1">
    <source>
        <dbReference type="EMBL" id="KAF2465522.1"/>
    </source>
</evidence>